<dbReference type="Proteomes" id="UP000518887">
    <property type="component" value="Unassembled WGS sequence"/>
</dbReference>
<feature type="domain" description="DUF7738" evidence="4">
    <location>
        <begin position="130"/>
        <end position="230"/>
    </location>
</feature>
<dbReference type="PANTHER" id="PTHR24171">
    <property type="entry name" value="ANKYRIN REPEAT DOMAIN-CONTAINING PROTEIN 39-RELATED"/>
    <property type="match status" value="1"/>
</dbReference>
<dbReference type="RefSeq" id="WP_184657697.1">
    <property type="nucleotide sequence ID" value="NZ_CP031518.1"/>
</dbReference>
<dbReference type="PROSITE" id="PS50088">
    <property type="entry name" value="ANK_REPEAT"/>
    <property type="match status" value="2"/>
</dbReference>
<evidence type="ECO:0000313" key="5">
    <source>
        <dbReference type="EMBL" id="MBB5225428.1"/>
    </source>
</evidence>
<dbReference type="Pfam" id="PF12796">
    <property type="entry name" value="Ank_2"/>
    <property type="match status" value="1"/>
</dbReference>
<dbReference type="InterPro" id="IPR029025">
    <property type="entry name" value="T3SS_substrate_exporter_C"/>
</dbReference>
<dbReference type="SUPFAM" id="SSF48403">
    <property type="entry name" value="Ankyrin repeat"/>
    <property type="match status" value="1"/>
</dbReference>
<dbReference type="SMART" id="SM00248">
    <property type="entry name" value="ANK"/>
    <property type="match status" value="2"/>
</dbReference>
<sequence length="394" mass="45205">MNKNFLYFTQRLCTIPAAIQSNLYEKIKKSDFLVADDKGIHRLIGLKYCVETDSAPIVTCICMRHEMAYAKQIAFSLGKKIFYHSNFSAKLFASSEGNDISPGNSSAAVDLYIAYFHEINRNKDAFNNIIRVSRFGVKIHGHLLKPFFRLKDLIMIIGKPDEREWFDSEEKSMEICSWNKIGLRTYSEFWDKNHIKGVFICKKEIPGKKIQPFWGELFINEELFEEKETDGIYENITAGKNAIIVTARKDEKCKLCSKDEADFIAIDFYKKINLTVLCNQKKSLLKLIKEGHNINSKIGFNQEPILTVAITENFPDIVKILIDAGADLNEPNRWGITPLMRAIILKKLEFVKLLIGNGADKKMRDKDGFSALDYARMHELPSEIMEILEFSENA</sequence>
<name>A0A7W8G7R0_9SPIR</name>
<reference evidence="5 6" key="1">
    <citation type="submission" date="2020-08" db="EMBL/GenBank/DDBJ databases">
        <title>Genomic Encyclopedia of Type Strains, Phase IV (KMG-IV): sequencing the most valuable type-strain genomes for metagenomic binning, comparative biology and taxonomic classification.</title>
        <authorList>
            <person name="Goeker M."/>
        </authorList>
    </citation>
    <scope>NUCLEOTIDE SEQUENCE [LARGE SCALE GENOMIC DNA]</scope>
    <source>
        <strain evidence="5 6">DSM 103462</strain>
    </source>
</reference>
<dbReference type="AlphaFoldDB" id="A0A7W8G7R0"/>
<dbReference type="GO" id="GO:0085020">
    <property type="term" value="P:protein K6-linked ubiquitination"/>
    <property type="evidence" value="ECO:0007669"/>
    <property type="project" value="TreeGrafter"/>
</dbReference>
<dbReference type="InterPro" id="IPR036770">
    <property type="entry name" value="Ankyrin_rpt-contain_sf"/>
</dbReference>
<organism evidence="5 6">
    <name type="scientific">Treponema ruminis</name>
    <dbReference type="NCBI Taxonomy" id="744515"/>
    <lineage>
        <taxon>Bacteria</taxon>
        <taxon>Pseudomonadati</taxon>
        <taxon>Spirochaetota</taxon>
        <taxon>Spirochaetia</taxon>
        <taxon>Spirochaetales</taxon>
        <taxon>Treponemataceae</taxon>
        <taxon>Treponema</taxon>
    </lineage>
</organism>
<accession>A0A7W8G7R0</accession>
<comment type="caution">
    <text evidence="5">The sequence shown here is derived from an EMBL/GenBank/DDBJ whole genome shotgun (WGS) entry which is preliminary data.</text>
</comment>
<keyword evidence="2 3" id="KW-0040">ANK repeat</keyword>
<feature type="repeat" description="ANK" evidence="3">
    <location>
        <begin position="334"/>
        <end position="366"/>
    </location>
</feature>
<evidence type="ECO:0000256" key="3">
    <source>
        <dbReference type="PROSITE-ProRule" id="PRU00023"/>
    </source>
</evidence>
<dbReference type="InterPro" id="IPR002110">
    <property type="entry name" value="Ankyrin_rpt"/>
</dbReference>
<gene>
    <name evidence="5" type="ORF">HNP76_000772</name>
</gene>
<evidence type="ECO:0000256" key="1">
    <source>
        <dbReference type="ARBA" id="ARBA00022737"/>
    </source>
</evidence>
<keyword evidence="1" id="KW-0677">Repeat</keyword>
<evidence type="ECO:0000259" key="4">
    <source>
        <dbReference type="Pfam" id="PF24880"/>
    </source>
</evidence>
<proteinExistence type="predicted"/>
<dbReference type="PANTHER" id="PTHR24171:SF8">
    <property type="entry name" value="BRCA1-ASSOCIATED RING DOMAIN PROTEIN 1"/>
    <property type="match status" value="1"/>
</dbReference>
<dbReference type="GO" id="GO:0004842">
    <property type="term" value="F:ubiquitin-protein transferase activity"/>
    <property type="evidence" value="ECO:0007669"/>
    <property type="project" value="TreeGrafter"/>
</dbReference>
<dbReference type="Gene3D" id="3.40.1690.10">
    <property type="entry name" value="secretion proteins EscU"/>
    <property type="match status" value="1"/>
</dbReference>
<dbReference type="PROSITE" id="PS50297">
    <property type="entry name" value="ANK_REP_REGION"/>
    <property type="match status" value="1"/>
</dbReference>
<evidence type="ECO:0000313" key="6">
    <source>
        <dbReference type="Proteomes" id="UP000518887"/>
    </source>
</evidence>
<dbReference type="InterPro" id="IPR056640">
    <property type="entry name" value="DUF7738"/>
</dbReference>
<dbReference type="Pfam" id="PF24880">
    <property type="entry name" value="DUF7738"/>
    <property type="match status" value="1"/>
</dbReference>
<evidence type="ECO:0000256" key="2">
    <source>
        <dbReference type="ARBA" id="ARBA00023043"/>
    </source>
</evidence>
<dbReference type="Gene3D" id="1.25.40.20">
    <property type="entry name" value="Ankyrin repeat-containing domain"/>
    <property type="match status" value="1"/>
</dbReference>
<keyword evidence="6" id="KW-1185">Reference proteome</keyword>
<protein>
    <recommendedName>
        <fullName evidence="4">DUF7738 domain-containing protein</fullName>
    </recommendedName>
</protein>
<dbReference type="EMBL" id="JACHFQ010000002">
    <property type="protein sequence ID" value="MBB5225428.1"/>
    <property type="molecule type" value="Genomic_DNA"/>
</dbReference>
<feature type="repeat" description="ANK" evidence="3">
    <location>
        <begin position="301"/>
        <end position="333"/>
    </location>
</feature>